<dbReference type="InterPro" id="IPR002223">
    <property type="entry name" value="Kunitz_BPTI"/>
</dbReference>
<dbReference type="SUPFAM" id="SSF52087">
    <property type="entry name" value="CRAL/TRIO domain"/>
    <property type="match status" value="1"/>
</dbReference>
<feature type="transmembrane region" description="Helical" evidence="11">
    <location>
        <begin position="1265"/>
        <end position="1288"/>
    </location>
</feature>
<dbReference type="Pfam" id="PF00014">
    <property type="entry name" value="Kunitz_BPTI"/>
    <property type="match status" value="1"/>
</dbReference>
<evidence type="ECO:0000256" key="3">
    <source>
        <dbReference type="ARBA" id="ARBA00022741"/>
    </source>
</evidence>
<evidence type="ECO:0000256" key="5">
    <source>
        <dbReference type="ARBA" id="ARBA00023125"/>
    </source>
</evidence>
<dbReference type="GO" id="GO:0005737">
    <property type="term" value="C:cytoplasm"/>
    <property type="evidence" value="ECO:0007669"/>
    <property type="project" value="UniProtKB-ARBA"/>
</dbReference>
<dbReference type="FunFam" id="3.40.50.300:FF:001083">
    <property type="entry name" value="Chromosome transmission fidelity factor 18"/>
    <property type="match status" value="1"/>
</dbReference>
<organism evidence="14 15">
    <name type="scientific">Lucilia cuprina</name>
    <name type="common">Green bottle fly</name>
    <name type="synonym">Australian sheep blowfly</name>
    <dbReference type="NCBI Taxonomy" id="7375"/>
    <lineage>
        <taxon>Eukaryota</taxon>
        <taxon>Metazoa</taxon>
        <taxon>Ecdysozoa</taxon>
        <taxon>Arthropoda</taxon>
        <taxon>Hexapoda</taxon>
        <taxon>Insecta</taxon>
        <taxon>Pterygota</taxon>
        <taxon>Neoptera</taxon>
        <taxon>Endopterygota</taxon>
        <taxon>Diptera</taxon>
        <taxon>Brachycera</taxon>
        <taxon>Muscomorpha</taxon>
        <taxon>Oestroidea</taxon>
        <taxon>Calliphoridae</taxon>
        <taxon>Luciliinae</taxon>
        <taxon>Lucilia</taxon>
    </lineage>
</organism>
<keyword evidence="4" id="KW-0067">ATP-binding</keyword>
<feature type="region of interest" description="Disordered" evidence="10">
    <location>
        <begin position="989"/>
        <end position="1009"/>
    </location>
</feature>
<dbReference type="CDD" id="cd00170">
    <property type="entry name" value="SEC14"/>
    <property type="match status" value="1"/>
</dbReference>
<dbReference type="PANTHER" id="PTHR46765">
    <property type="entry name" value="P-LOOP CONTAINING NUCLEOSIDE TRIPHOSPHATE HYDROLASES SUPERFAMILY PROTEIN"/>
    <property type="match status" value="1"/>
</dbReference>
<dbReference type="SUPFAM" id="SSF52540">
    <property type="entry name" value="P-loop containing nucleoside triphosphate hydrolases"/>
    <property type="match status" value="1"/>
</dbReference>
<sequence>CFFFLIAYERIQSKMGKPEALSYDANNMAYIDLGTAIIRMEQEQPPQWALEIAQKELRETPEVVEESIKKLKELITAEPYLNLPLDDEYMQMFLRPTHYYPESALKRVNENEEFELQYQDELELMNDFPPDEQNGKFNAASRDQLAYSSKSFADYRPAVAANSTQIKPGLSQVTLNSPQLSQISFNGDDSQISTLAGPVNRRLFGTPKQSHARGASTPLVAKSKMPPIQEVIDIDDMAPSTANKALEELERATLKRKRLERDLFGNIDDIFGNETYEDPEAKKARTEEERDLEIIEKILETRKKLQEQSKAVRKDNLSRLEALHAFKMRNLSYTIPQWPFMPLRRSDDERVYVRFHSEDYETKAINEIKAAPTIGSLLGENKQKIWDDANELILKRANSKAKEIQEVIVVEPTADKDTRLWVEKYKPRKYIDLLSDEMTNRSLLYWLKMWDKVVFGKEFKALQANANNNGELNTFNKRTGKFESTGGWRPRKSKQLLNTNVDEMGRPMQKVALLCGPPGLGKTTLAHTIARHAGYNVREINASDDRSPEAFKMALENGTQMTSVMNESKKPNCIILDEIDGAPRQSIEFLVKFVTDSVQSKAKTKGGKATHNILKRPIICICNDVYDPALRPLRQIAFVVTFPPIDSARLAERLVQVAQNERLKTDFGTLISLAEKSGNDVRCCISTMQFFSAQKNALKLQDVLNNNLGQKDRHQGLFDVWGSIFRIQRPKKQLTEARGEEKEAQVTMTDMSISTRVRHTLDVVHSGGDYGRLMQGVYENYLQQKMPDPDLNGVVEATQWFCFSDIVQQQINHLQNYTVYPYLQYGFVIWHLLFASLAWPKINFPTKGYEFQQKLTTQKNIFQSLRKSFTASTVGIGQGSAVLLETVPLLKYILSPQLRSVAIQLLSQKEQADLKHCVEIMVDLGITYTQVKSADGPYIFRMEPDLDTIMQFPNFPGVTLSYFGRQLVSREVELERIHRSTPKAIGPVKSAATAKPNTKTTSPTNLPNHLQRLKPKRIETSAKSKANNEVIKCFFNMKSKYGEACCNVLPAKLQNVFEAEVLQLLPNRDQHGRRILVLEAGKKWKPSKVPLVDLFRGIQLTVLGSMVEPLSQICGAIVIIDVEGLPMGHVMQFTPNFAAMLLDYVQDCICMRLKAVHIVNNSYIFNILFNIFKPFIREKLRKRIFFHGKDFKSLTSHIEASALPPKYGGTATWELPSGKLLGEFFNCYTADFESKSDPIVKSPIWYRYKEGFNNAVRKDIHMNELFINIMSKFVIILLIFAIASNIFVSIESRSWGIPNICLQPPPRSEGICTIEIEGYYFDSQKSNCEKYTVGGCRLTGGQSFGSLQDCLATCVHATRRIQDIRHD</sequence>
<protein>
    <recommendedName>
        <fullName evidence="9">Chromosome transmission fidelity protein 18 homolog</fullName>
    </recommendedName>
</protein>
<dbReference type="Proteomes" id="UP000037069">
    <property type="component" value="Unassembled WGS sequence"/>
</dbReference>
<feature type="domain" description="CRAL-TRIO" evidence="12">
    <location>
        <begin position="1049"/>
        <end position="1215"/>
    </location>
</feature>
<keyword evidence="11" id="KW-0812">Transmembrane</keyword>
<keyword evidence="7" id="KW-0131">Cell cycle</keyword>
<dbReference type="InterPro" id="IPR001251">
    <property type="entry name" value="CRAL-TRIO_dom"/>
</dbReference>
<keyword evidence="15" id="KW-1185">Reference proteome</keyword>
<evidence type="ECO:0000256" key="8">
    <source>
        <dbReference type="ARBA" id="ARBA00043975"/>
    </source>
</evidence>
<evidence type="ECO:0000313" key="15">
    <source>
        <dbReference type="Proteomes" id="UP000037069"/>
    </source>
</evidence>
<dbReference type="SUPFAM" id="SSF46938">
    <property type="entry name" value="CRAL/TRIO N-terminal domain"/>
    <property type="match status" value="1"/>
</dbReference>
<evidence type="ECO:0000256" key="7">
    <source>
        <dbReference type="ARBA" id="ARBA00023306"/>
    </source>
</evidence>
<reference evidence="14 15" key="1">
    <citation type="journal article" date="2015" name="Nat. Commun.">
        <title>Lucilia cuprina genome unlocks parasitic fly biology to underpin future interventions.</title>
        <authorList>
            <person name="Anstead C.A."/>
            <person name="Korhonen P.K."/>
            <person name="Young N.D."/>
            <person name="Hall R.S."/>
            <person name="Jex A.R."/>
            <person name="Murali S.C."/>
            <person name="Hughes D.S."/>
            <person name="Lee S.F."/>
            <person name="Perry T."/>
            <person name="Stroehlein A.J."/>
            <person name="Ansell B.R."/>
            <person name="Breugelmans B."/>
            <person name="Hofmann A."/>
            <person name="Qu J."/>
            <person name="Dugan S."/>
            <person name="Lee S.L."/>
            <person name="Chao H."/>
            <person name="Dinh H."/>
            <person name="Han Y."/>
            <person name="Doddapaneni H.V."/>
            <person name="Worley K.C."/>
            <person name="Muzny D.M."/>
            <person name="Ioannidis P."/>
            <person name="Waterhouse R.M."/>
            <person name="Zdobnov E.M."/>
            <person name="James P.J."/>
            <person name="Bagnall N.H."/>
            <person name="Kotze A.C."/>
            <person name="Gibbs R.A."/>
            <person name="Richards S."/>
            <person name="Batterham P."/>
            <person name="Gasser R.B."/>
        </authorList>
    </citation>
    <scope>NUCLEOTIDE SEQUENCE [LARGE SCALE GENOMIC DNA]</scope>
    <source>
        <strain evidence="14 15">LS</strain>
        <tissue evidence="14">Full body</tissue>
    </source>
</reference>
<dbReference type="InterPro" id="IPR047854">
    <property type="entry name" value="RFC_lid"/>
</dbReference>
<dbReference type="PRINTS" id="PR00180">
    <property type="entry name" value="CRETINALDHBP"/>
</dbReference>
<name>A0A0L0BZE7_LUCCU</name>
<dbReference type="Gene3D" id="1.20.5.1200">
    <property type="entry name" value="Alpha-tocopherol transfer"/>
    <property type="match status" value="1"/>
</dbReference>
<evidence type="ECO:0000259" key="13">
    <source>
        <dbReference type="PROSITE" id="PS50279"/>
    </source>
</evidence>
<dbReference type="CDD" id="cd00109">
    <property type="entry name" value="Kunitz-type"/>
    <property type="match status" value="1"/>
</dbReference>
<dbReference type="CDD" id="cd00009">
    <property type="entry name" value="AAA"/>
    <property type="match status" value="1"/>
</dbReference>
<keyword evidence="5" id="KW-0238">DNA-binding</keyword>
<keyword evidence="11" id="KW-0472">Membrane</keyword>
<keyword evidence="11" id="KW-1133">Transmembrane helix</keyword>
<dbReference type="GO" id="GO:0003677">
    <property type="term" value="F:DNA binding"/>
    <property type="evidence" value="ECO:0007669"/>
    <property type="project" value="UniProtKB-KW"/>
</dbReference>
<keyword evidence="2" id="KW-0235">DNA replication</keyword>
<comment type="subcellular location">
    <subcellularLocation>
        <location evidence="1">Nucleus</location>
    </subcellularLocation>
</comment>
<feature type="domain" description="BPTI/Kunitz inhibitor" evidence="13">
    <location>
        <begin position="1301"/>
        <end position="1354"/>
    </location>
</feature>
<keyword evidence="6" id="KW-0539">Nucleus</keyword>
<dbReference type="InterPro" id="IPR027417">
    <property type="entry name" value="P-loop_NTPase"/>
</dbReference>
<dbReference type="GO" id="GO:0006260">
    <property type="term" value="P:DNA replication"/>
    <property type="evidence" value="ECO:0007669"/>
    <property type="project" value="UniProtKB-KW"/>
</dbReference>
<comment type="similarity">
    <text evidence="8">Belongs to the activator 1 small subunits family. CTF18 subfamily.</text>
</comment>
<evidence type="ECO:0000256" key="2">
    <source>
        <dbReference type="ARBA" id="ARBA00022705"/>
    </source>
</evidence>
<evidence type="ECO:0000256" key="1">
    <source>
        <dbReference type="ARBA" id="ARBA00004123"/>
    </source>
</evidence>
<dbReference type="Gene3D" id="3.40.525.10">
    <property type="entry name" value="CRAL-TRIO lipid binding domain"/>
    <property type="match status" value="1"/>
</dbReference>
<dbReference type="Gene3D" id="1.10.8.20">
    <property type="entry name" value="N-terminal domain of phosphatidylinositol transfer protein sec14p"/>
    <property type="match status" value="1"/>
</dbReference>
<dbReference type="SUPFAM" id="SSF57362">
    <property type="entry name" value="BPTI-like"/>
    <property type="match status" value="1"/>
</dbReference>
<dbReference type="GO" id="GO:0005524">
    <property type="term" value="F:ATP binding"/>
    <property type="evidence" value="ECO:0007669"/>
    <property type="project" value="UniProtKB-KW"/>
</dbReference>
<dbReference type="OrthoDB" id="2195431at2759"/>
<dbReference type="SMART" id="SM00516">
    <property type="entry name" value="SEC14"/>
    <property type="match status" value="1"/>
</dbReference>
<proteinExistence type="inferred from homology"/>
<dbReference type="Gene3D" id="4.10.410.10">
    <property type="entry name" value="Pancreatic trypsin inhibitor Kunitz domain"/>
    <property type="match status" value="1"/>
</dbReference>
<dbReference type="InterPro" id="IPR036273">
    <property type="entry name" value="CRAL/TRIO_N_dom_sf"/>
</dbReference>
<dbReference type="Pfam" id="PF00004">
    <property type="entry name" value="AAA"/>
    <property type="match status" value="1"/>
</dbReference>
<feature type="compositionally biased region" description="Polar residues" evidence="10">
    <location>
        <begin position="995"/>
        <end position="1008"/>
    </location>
</feature>
<dbReference type="InterPro" id="IPR036865">
    <property type="entry name" value="CRAL-TRIO_dom_sf"/>
</dbReference>
<evidence type="ECO:0000313" key="14">
    <source>
        <dbReference type="EMBL" id="KNC24619.1"/>
    </source>
</evidence>
<evidence type="ECO:0000256" key="11">
    <source>
        <dbReference type="SAM" id="Phobius"/>
    </source>
</evidence>
<gene>
    <name evidence="14" type="ORF">FF38_09654</name>
</gene>
<dbReference type="GO" id="GO:0005634">
    <property type="term" value="C:nucleus"/>
    <property type="evidence" value="ECO:0007669"/>
    <property type="project" value="UniProtKB-SubCell"/>
</dbReference>
<dbReference type="InterPro" id="IPR003959">
    <property type="entry name" value="ATPase_AAA_core"/>
</dbReference>
<evidence type="ECO:0000259" key="12">
    <source>
        <dbReference type="PROSITE" id="PS50191"/>
    </source>
</evidence>
<dbReference type="PANTHER" id="PTHR46765:SF1">
    <property type="entry name" value="P-LOOP CONTAINING NUCLEOSIDE TRIPHOSPHATE HYDROLASES SUPERFAMILY PROTEIN"/>
    <property type="match status" value="1"/>
</dbReference>
<dbReference type="SMART" id="SM00131">
    <property type="entry name" value="KU"/>
    <property type="match status" value="1"/>
</dbReference>
<dbReference type="GO" id="GO:0004867">
    <property type="term" value="F:serine-type endopeptidase inhibitor activity"/>
    <property type="evidence" value="ECO:0007669"/>
    <property type="project" value="InterPro"/>
</dbReference>
<dbReference type="InterPro" id="IPR053016">
    <property type="entry name" value="CTF18-RFC_complex"/>
</dbReference>
<evidence type="ECO:0000256" key="10">
    <source>
        <dbReference type="SAM" id="MobiDB-lite"/>
    </source>
</evidence>
<evidence type="ECO:0000256" key="4">
    <source>
        <dbReference type="ARBA" id="ARBA00022840"/>
    </source>
</evidence>
<comment type="caution">
    <text evidence="14">The sequence shown here is derived from an EMBL/GenBank/DDBJ whole genome shotgun (WGS) entry which is preliminary data.</text>
</comment>
<dbReference type="InterPro" id="IPR003593">
    <property type="entry name" value="AAA+_ATPase"/>
</dbReference>
<dbReference type="GO" id="GO:0016887">
    <property type="term" value="F:ATP hydrolysis activity"/>
    <property type="evidence" value="ECO:0007669"/>
    <property type="project" value="InterPro"/>
</dbReference>
<dbReference type="PROSITE" id="PS50191">
    <property type="entry name" value="CRAL_TRIO"/>
    <property type="match status" value="1"/>
</dbReference>
<dbReference type="CDD" id="cd18140">
    <property type="entry name" value="HLD_clamp_RFC"/>
    <property type="match status" value="1"/>
</dbReference>
<evidence type="ECO:0000256" key="6">
    <source>
        <dbReference type="ARBA" id="ARBA00023242"/>
    </source>
</evidence>
<dbReference type="STRING" id="7375.A0A0L0BZE7"/>
<dbReference type="Gene3D" id="1.10.8.60">
    <property type="match status" value="1"/>
</dbReference>
<dbReference type="PROSITE" id="PS50279">
    <property type="entry name" value="BPTI_KUNITZ_2"/>
    <property type="match status" value="1"/>
</dbReference>
<dbReference type="Pfam" id="PF00650">
    <property type="entry name" value="CRAL_TRIO"/>
    <property type="match status" value="1"/>
</dbReference>
<dbReference type="Gene3D" id="3.40.50.300">
    <property type="entry name" value="P-loop containing nucleotide triphosphate hydrolases"/>
    <property type="match status" value="1"/>
</dbReference>
<dbReference type="SMART" id="SM00382">
    <property type="entry name" value="AAA"/>
    <property type="match status" value="1"/>
</dbReference>
<dbReference type="FunFam" id="1.10.8.60:FF:000074">
    <property type="entry name" value="Chromosome transmission fidelity protein 18"/>
    <property type="match status" value="1"/>
</dbReference>
<dbReference type="InterPro" id="IPR036880">
    <property type="entry name" value="Kunitz_BPTI_sf"/>
</dbReference>
<evidence type="ECO:0000256" key="9">
    <source>
        <dbReference type="ARBA" id="ARBA00069525"/>
    </source>
</evidence>
<keyword evidence="3" id="KW-0547">Nucleotide-binding</keyword>
<feature type="non-terminal residue" evidence="14">
    <location>
        <position position="1"/>
    </location>
</feature>
<accession>A0A0L0BZE7</accession>
<dbReference type="EMBL" id="JRES01001205">
    <property type="protein sequence ID" value="KNC24619.1"/>
    <property type="molecule type" value="Genomic_DNA"/>
</dbReference>